<evidence type="ECO:0000313" key="7">
    <source>
        <dbReference type="EMBL" id="SEA11655.1"/>
    </source>
</evidence>
<reference evidence="8" key="1">
    <citation type="submission" date="2016-10" db="EMBL/GenBank/DDBJ databases">
        <authorList>
            <person name="Varghese N."/>
            <person name="Submissions S."/>
        </authorList>
    </citation>
    <scope>NUCLEOTIDE SEQUENCE [LARGE SCALE GENOMIC DNA]</scope>
    <source>
        <strain evidence="8">CGMCC 1.10657</strain>
    </source>
</reference>
<dbReference type="OrthoDB" id="9808770at2"/>
<evidence type="ECO:0000256" key="2">
    <source>
        <dbReference type="ARBA" id="ARBA00022898"/>
    </source>
</evidence>
<dbReference type="GO" id="GO:0030170">
    <property type="term" value="F:pyridoxal phosphate binding"/>
    <property type="evidence" value="ECO:0007669"/>
    <property type="project" value="InterPro"/>
</dbReference>
<dbReference type="EMBL" id="FNQO01000002">
    <property type="protein sequence ID" value="SEA11655.1"/>
    <property type="molecule type" value="Genomic_DNA"/>
</dbReference>
<dbReference type="GO" id="GO:0003677">
    <property type="term" value="F:DNA binding"/>
    <property type="evidence" value="ECO:0007669"/>
    <property type="project" value="UniProtKB-KW"/>
</dbReference>
<dbReference type="Gene3D" id="3.40.640.10">
    <property type="entry name" value="Type I PLP-dependent aspartate aminotransferase-like (Major domain)"/>
    <property type="match status" value="1"/>
</dbReference>
<comment type="similarity">
    <text evidence="1">In the C-terminal section; belongs to the class-I pyridoxal-phosphate-dependent aminotransferase family.</text>
</comment>
<dbReference type="PANTHER" id="PTHR46577">
    <property type="entry name" value="HTH-TYPE TRANSCRIPTIONAL REGULATORY PROTEIN GABR"/>
    <property type="match status" value="1"/>
</dbReference>
<dbReference type="InterPro" id="IPR004839">
    <property type="entry name" value="Aminotransferase_I/II_large"/>
</dbReference>
<feature type="domain" description="HTH gntR-type" evidence="6">
    <location>
        <begin position="14"/>
        <end position="82"/>
    </location>
</feature>
<evidence type="ECO:0000256" key="4">
    <source>
        <dbReference type="ARBA" id="ARBA00023125"/>
    </source>
</evidence>
<dbReference type="InterPro" id="IPR036388">
    <property type="entry name" value="WH-like_DNA-bd_sf"/>
</dbReference>
<dbReference type="InterPro" id="IPR000524">
    <property type="entry name" value="Tscrpt_reg_HTH_GntR"/>
</dbReference>
<evidence type="ECO:0000256" key="3">
    <source>
        <dbReference type="ARBA" id="ARBA00023015"/>
    </source>
</evidence>
<name>A0A1H3YJC7_9GAMM</name>
<dbReference type="Gene3D" id="1.10.10.10">
    <property type="entry name" value="Winged helix-like DNA-binding domain superfamily/Winged helix DNA-binding domain"/>
    <property type="match status" value="1"/>
</dbReference>
<dbReference type="AlphaFoldDB" id="A0A1H3YJC7"/>
<evidence type="ECO:0000256" key="5">
    <source>
        <dbReference type="ARBA" id="ARBA00023163"/>
    </source>
</evidence>
<dbReference type="PROSITE" id="PS50949">
    <property type="entry name" value="HTH_GNTR"/>
    <property type="match status" value="1"/>
</dbReference>
<dbReference type="SMART" id="SM00345">
    <property type="entry name" value="HTH_GNTR"/>
    <property type="match status" value="1"/>
</dbReference>
<evidence type="ECO:0000256" key="1">
    <source>
        <dbReference type="ARBA" id="ARBA00005384"/>
    </source>
</evidence>
<dbReference type="SUPFAM" id="SSF53383">
    <property type="entry name" value="PLP-dependent transferases"/>
    <property type="match status" value="1"/>
</dbReference>
<dbReference type="InterPro" id="IPR015421">
    <property type="entry name" value="PyrdxlP-dep_Trfase_major"/>
</dbReference>
<dbReference type="InterPro" id="IPR051446">
    <property type="entry name" value="HTH_trans_reg/aminotransferase"/>
</dbReference>
<keyword evidence="8" id="KW-1185">Reference proteome</keyword>
<dbReference type="STRING" id="658218.SAMN05216562_1805"/>
<organism evidence="7 8">
    <name type="scientific">Microbulbifer marinus</name>
    <dbReference type="NCBI Taxonomy" id="658218"/>
    <lineage>
        <taxon>Bacteria</taxon>
        <taxon>Pseudomonadati</taxon>
        <taxon>Pseudomonadota</taxon>
        <taxon>Gammaproteobacteria</taxon>
        <taxon>Cellvibrionales</taxon>
        <taxon>Microbulbiferaceae</taxon>
        <taxon>Microbulbifer</taxon>
    </lineage>
</organism>
<keyword evidence="5" id="KW-0804">Transcription</keyword>
<keyword evidence="2" id="KW-0663">Pyridoxal phosphate</keyword>
<protein>
    <submittedName>
        <fullName evidence="7">Transcriptional regulator, GntR family</fullName>
    </submittedName>
</protein>
<keyword evidence="3" id="KW-0805">Transcription regulation</keyword>
<dbReference type="SUPFAM" id="SSF46785">
    <property type="entry name" value="Winged helix' DNA-binding domain"/>
    <property type="match status" value="1"/>
</dbReference>
<keyword evidence="4" id="KW-0238">DNA-binding</keyword>
<evidence type="ECO:0000313" key="8">
    <source>
        <dbReference type="Proteomes" id="UP000198658"/>
    </source>
</evidence>
<sequence length="603" mass="67575">MAESLIVLDPQADKSLQAQIREKIIQGILSGSIPAGHKMPSSRRMAEQLGVARNTVVLAYQQLVDDSFLVTRERSGFYVSDAVQQQGIISHAEAVPDSVASEPDRAFWREHCNPVSVSRRALRVRPANWLQYPYPFVSNEYDPRLFPGAEWRECTRDIYAGREVAQWATLGGNEDDRQLVEQICTRLLPRRGIYVEPGQILLASGLQQACYLLGQLLLGSSRTLGMVLPACNETEEIFRRTGVALQSLPQDSDGPMTGAEIRRGDCWFLQPNAHNPTAVTTSLERRRQLLKLANEQGAVIIENDCDHEFCYHSTPLPPLKSLGGGESVIYLYQFPKVIDPGMQLAFVVAPKPVIQRLRALRYNLRERVPAINQRLLAKFIASGHHDAASFRITQQLRERWVALGEALMHHLPKLQVRRASCGTACWLELPQTLSAEQLQKQAEQQGLLLEVAREYNALRIGFAAIEADRIEAGIAILAQLINGEVSQSEETLQNATGRRLSAADLQAEFPGAVLLGTNALGESYRVQVMADGTMFGYARNDVDVDETDTGRWWLQGDMWVRQWRNWSYGRKASFHVVIDGHRIKWFSETGQLIDTGILARESE</sequence>
<dbReference type="RefSeq" id="WP_091387420.1">
    <property type="nucleotide sequence ID" value="NZ_FNQO01000002.1"/>
</dbReference>
<dbReference type="InterPro" id="IPR015424">
    <property type="entry name" value="PyrdxlP-dep_Trfase"/>
</dbReference>
<dbReference type="Pfam" id="PF00155">
    <property type="entry name" value="Aminotran_1_2"/>
    <property type="match status" value="1"/>
</dbReference>
<accession>A0A1H3YJC7</accession>
<dbReference type="InterPro" id="IPR036390">
    <property type="entry name" value="WH_DNA-bd_sf"/>
</dbReference>
<evidence type="ECO:0000259" key="6">
    <source>
        <dbReference type="PROSITE" id="PS50949"/>
    </source>
</evidence>
<dbReference type="PANTHER" id="PTHR46577:SF1">
    <property type="entry name" value="HTH-TYPE TRANSCRIPTIONAL REGULATORY PROTEIN GABR"/>
    <property type="match status" value="1"/>
</dbReference>
<dbReference type="GO" id="GO:0003700">
    <property type="term" value="F:DNA-binding transcription factor activity"/>
    <property type="evidence" value="ECO:0007669"/>
    <property type="project" value="InterPro"/>
</dbReference>
<gene>
    <name evidence="7" type="ORF">SAMN05216562_1805</name>
</gene>
<dbReference type="Pfam" id="PF00392">
    <property type="entry name" value="GntR"/>
    <property type="match status" value="1"/>
</dbReference>
<dbReference type="CDD" id="cd07377">
    <property type="entry name" value="WHTH_GntR"/>
    <property type="match status" value="1"/>
</dbReference>
<proteinExistence type="inferred from homology"/>
<dbReference type="CDD" id="cd00609">
    <property type="entry name" value="AAT_like"/>
    <property type="match status" value="1"/>
</dbReference>
<dbReference type="Proteomes" id="UP000198658">
    <property type="component" value="Unassembled WGS sequence"/>
</dbReference>